<dbReference type="GO" id="GO:0019028">
    <property type="term" value="C:viral capsid"/>
    <property type="evidence" value="ECO:0007669"/>
    <property type="project" value="UniProtKB-KW"/>
</dbReference>
<keyword evidence="2" id="KW-0167">Capsid protein</keyword>
<evidence type="ECO:0000313" key="3">
    <source>
        <dbReference type="Proteomes" id="UP000680872"/>
    </source>
</evidence>
<organism evidence="2 3">
    <name type="scientific">ssRNA phage SRR6255733_6</name>
    <dbReference type="NCBI Taxonomy" id="2786502"/>
    <lineage>
        <taxon>Viruses</taxon>
        <taxon>Riboviria</taxon>
        <taxon>Orthornavirae</taxon>
        <taxon>Lenarviricota</taxon>
        <taxon>Leviviricetes</taxon>
        <taxon>Timlovirales</taxon>
        <taxon>Steitzviridae</taxon>
        <taxon>Laimuvirus</taxon>
        <taxon>Laimuvirus asiocola</taxon>
    </lineage>
</organism>
<feature type="region of interest" description="Disordered" evidence="1">
    <location>
        <begin position="1"/>
        <end position="22"/>
    </location>
</feature>
<dbReference type="RefSeq" id="YP_010770845.1">
    <property type="nucleotide sequence ID" value="NC_074408.1"/>
</dbReference>
<proteinExistence type="predicted"/>
<feature type="compositionally biased region" description="Polar residues" evidence="1">
    <location>
        <begin position="1"/>
        <end position="18"/>
    </location>
</feature>
<dbReference type="KEGG" id="vg:80400392"/>
<keyword evidence="2" id="KW-0946">Virion</keyword>
<name>A0A8S5L0I7_9VIRU</name>
<reference evidence="2" key="1">
    <citation type="submission" date="2020-09" db="EMBL/GenBank/DDBJ databases">
        <title>Leviviricetes taxonomy.</title>
        <authorList>
            <person name="Stockdale S.R."/>
            <person name="Callanan J."/>
            <person name="Adriaenssens E.M."/>
            <person name="Kuhn J.H."/>
            <person name="Rumnieks J."/>
            <person name="Shkoporov A."/>
            <person name="Draper L.A."/>
            <person name="Ross P."/>
            <person name="Hill C."/>
        </authorList>
    </citation>
    <scope>NUCLEOTIDE SEQUENCE</scope>
</reference>
<dbReference type="EMBL" id="BK013671">
    <property type="protein sequence ID" value="DAD50943.1"/>
    <property type="molecule type" value="Genomic_RNA"/>
</dbReference>
<dbReference type="GeneID" id="80400392"/>
<protein>
    <submittedName>
        <fullName evidence="2">Coat protein</fullName>
    </submittedName>
</protein>
<evidence type="ECO:0000313" key="2">
    <source>
        <dbReference type="EMBL" id="DAD50943.1"/>
    </source>
</evidence>
<sequence>MALPDQSVTIGGTTTSLPRTGAAMNQGVFKSNDGLITETASHNVNGKRTRSLFRLDHRKVAADPFLTGVNTEYAMSCYIVFDVPNVGYTVAERKAVWDGLSAQLSASSGALVTKLLGQES</sequence>
<gene>
    <name evidence="2" type="primary">SRR6255733_6_2</name>
</gene>
<dbReference type="Proteomes" id="UP000680872">
    <property type="component" value="Segment"/>
</dbReference>
<evidence type="ECO:0000256" key="1">
    <source>
        <dbReference type="SAM" id="MobiDB-lite"/>
    </source>
</evidence>
<accession>A0A8S5L0I7</accession>
<keyword evidence="3" id="KW-1185">Reference proteome</keyword>